<reference evidence="1" key="1">
    <citation type="journal article" date="2015" name="Nature">
        <title>Complex archaea that bridge the gap between prokaryotes and eukaryotes.</title>
        <authorList>
            <person name="Spang A."/>
            <person name="Saw J.H."/>
            <person name="Jorgensen S.L."/>
            <person name="Zaremba-Niedzwiedzka K."/>
            <person name="Martijn J."/>
            <person name="Lind A.E."/>
            <person name="van Eijk R."/>
            <person name="Schleper C."/>
            <person name="Guy L."/>
            <person name="Ettema T.J."/>
        </authorList>
    </citation>
    <scope>NUCLEOTIDE SEQUENCE</scope>
</reference>
<dbReference type="AlphaFoldDB" id="A0A0F9AIS2"/>
<evidence type="ECO:0000313" key="1">
    <source>
        <dbReference type="EMBL" id="KKK72086.1"/>
    </source>
</evidence>
<protein>
    <submittedName>
        <fullName evidence="1">Uncharacterized protein</fullName>
    </submittedName>
</protein>
<comment type="caution">
    <text evidence="1">The sequence shown here is derived from an EMBL/GenBank/DDBJ whole genome shotgun (WGS) entry which is preliminary data.</text>
</comment>
<name>A0A0F9AIS2_9ZZZZ</name>
<organism evidence="1">
    <name type="scientific">marine sediment metagenome</name>
    <dbReference type="NCBI Taxonomy" id="412755"/>
    <lineage>
        <taxon>unclassified sequences</taxon>
        <taxon>metagenomes</taxon>
        <taxon>ecological metagenomes</taxon>
    </lineage>
</organism>
<dbReference type="EMBL" id="LAZR01057431">
    <property type="protein sequence ID" value="KKK72086.1"/>
    <property type="molecule type" value="Genomic_DNA"/>
</dbReference>
<gene>
    <name evidence="1" type="ORF">LCGC14_2907430</name>
</gene>
<sequence length="209" mass="21835">MANTGFAWAAAWTVLDAAIALTQGGTITDQSAEIDCSTVFSTTVFIDWCLAEAAAHDGTEIIVLIASGASDDDMWTKYLTLKTNAVTPIGLAFAATEAIGQTVLTTADPAGGLDHLGKFIFIEHDTPASCEIAYQVTDNASNSITVLDGISHEQTIAASDIWSVDVANGAGTASAVNQWAIAIPDSVSRVKVIFNNWFDTTGANGYGRV</sequence>
<accession>A0A0F9AIS2</accession>
<feature type="non-terminal residue" evidence="1">
    <location>
        <position position="209"/>
    </location>
</feature>
<proteinExistence type="predicted"/>